<dbReference type="GeneID" id="98152519"/>
<evidence type="ECO:0000256" key="1">
    <source>
        <dbReference type="ARBA" id="ARBA00022630"/>
    </source>
</evidence>
<dbReference type="Gene3D" id="3.30.465.10">
    <property type="match status" value="1"/>
</dbReference>
<dbReference type="RefSeq" id="XP_070893965.1">
    <property type="nucleotide sequence ID" value="XM_071037355.1"/>
</dbReference>
<reference evidence="4 5" key="1">
    <citation type="submission" date="2024-07" db="EMBL/GenBank/DDBJ databases">
        <title>Section-level genome sequencing and comparative genomics of Aspergillus sections Usti and Cavernicolus.</title>
        <authorList>
            <consortium name="Lawrence Berkeley National Laboratory"/>
            <person name="Nybo J.L."/>
            <person name="Vesth T.C."/>
            <person name="Theobald S."/>
            <person name="Frisvad J.C."/>
            <person name="Larsen T.O."/>
            <person name="Kjaerboelling I."/>
            <person name="Rothschild-Mancinelli K."/>
            <person name="Lyhne E.K."/>
            <person name="Kogle M.E."/>
            <person name="Barry K."/>
            <person name="Clum A."/>
            <person name="Na H."/>
            <person name="Ledsgaard L."/>
            <person name="Lin J."/>
            <person name="Lipzen A."/>
            <person name="Kuo A."/>
            <person name="Riley R."/>
            <person name="Mondo S."/>
            <person name="LaButti K."/>
            <person name="Haridas S."/>
            <person name="Pangalinan J."/>
            <person name="Salamov A.A."/>
            <person name="Simmons B.A."/>
            <person name="Magnuson J.K."/>
            <person name="Chen J."/>
            <person name="Drula E."/>
            <person name="Henrissat B."/>
            <person name="Wiebenga A."/>
            <person name="Lubbers R.J."/>
            <person name="Gomes A.C."/>
            <person name="Macurrencykelacurrency M.R."/>
            <person name="Stajich J."/>
            <person name="Grigoriev I.V."/>
            <person name="Mortensen U.H."/>
            <person name="De vries R.P."/>
            <person name="Baker S.E."/>
            <person name="Andersen M.R."/>
        </authorList>
    </citation>
    <scope>NUCLEOTIDE SEQUENCE [LARGE SCALE GENOMIC DNA]</scope>
    <source>
        <strain evidence="4 5">CBS 756.74</strain>
    </source>
</reference>
<proteinExistence type="predicted"/>
<name>A0ABR4JJQ0_9EURO</name>
<protein>
    <recommendedName>
        <fullName evidence="6">Berberine/berberine-like domain-containing protein</fullName>
    </recommendedName>
</protein>
<evidence type="ECO:0000313" key="5">
    <source>
        <dbReference type="Proteomes" id="UP001610444"/>
    </source>
</evidence>
<accession>A0ABR4JJQ0</accession>
<organism evidence="4 5">
    <name type="scientific">Aspergillus pseudodeflectus</name>
    <dbReference type="NCBI Taxonomy" id="176178"/>
    <lineage>
        <taxon>Eukaryota</taxon>
        <taxon>Fungi</taxon>
        <taxon>Dikarya</taxon>
        <taxon>Ascomycota</taxon>
        <taxon>Pezizomycotina</taxon>
        <taxon>Eurotiomycetes</taxon>
        <taxon>Eurotiomycetidae</taxon>
        <taxon>Eurotiales</taxon>
        <taxon>Aspergillaceae</taxon>
        <taxon>Aspergillus</taxon>
        <taxon>Aspergillus subgen. Nidulantes</taxon>
    </lineage>
</organism>
<evidence type="ECO:0008006" key="6">
    <source>
        <dbReference type="Google" id="ProtNLM"/>
    </source>
</evidence>
<dbReference type="Gene3D" id="3.40.462.20">
    <property type="match status" value="1"/>
</dbReference>
<comment type="caution">
    <text evidence="4">The sequence shown here is derived from an EMBL/GenBank/DDBJ whole genome shotgun (WGS) entry which is preliminary data.</text>
</comment>
<keyword evidence="5" id="KW-1185">Reference proteome</keyword>
<dbReference type="InterPro" id="IPR016169">
    <property type="entry name" value="FAD-bd_PCMH_sub2"/>
</dbReference>
<evidence type="ECO:0000256" key="3">
    <source>
        <dbReference type="ARBA" id="ARBA00023002"/>
    </source>
</evidence>
<evidence type="ECO:0000313" key="4">
    <source>
        <dbReference type="EMBL" id="KAL2840271.1"/>
    </source>
</evidence>
<dbReference type="PANTHER" id="PTHR42973">
    <property type="entry name" value="BINDING OXIDOREDUCTASE, PUTATIVE (AFU_ORTHOLOGUE AFUA_1G17690)-RELATED"/>
    <property type="match status" value="1"/>
</dbReference>
<gene>
    <name evidence="4" type="ORF">BJX68DRAFT_189752</name>
</gene>
<dbReference type="EMBL" id="JBFXLR010000067">
    <property type="protein sequence ID" value="KAL2840271.1"/>
    <property type="molecule type" value="Genomic_DNA"/>
</dbReference>
<keyword evidence="2" id="KW-0274">FAD</keyword>
<dbReference type="PANTHER" id="PTHR42973:SF54">
    <property type="entry name" value="FAD-BINDING PCMH-TYPE DOMAIN-CONTAINING PROTEIN"/>
    <property type="match status" value="1"/>
</dbReference>
<dbReference type="InterPro" id="IPR050416">
    <property type="entry name" value="FAD-linked_Oxidoreductase"/>
</dbReference>
<dbReference type="Proteomes" id="UP001610444">
    <property type="component" value="Unassembled WGS sequence"/>
</dbReference>
<evidence type="ECO:0000256" key="2">
    <source>
        <dbReference type="ARBA" id="ARBA00022827"/>
    </source>
</evidence>
<sequence>MDMATVSNVIFSEARIYAPTAYNDLVEALMVYHESIESDDQATLIWHATGDAILLVYVYCSPTETPAIFAPFLDVPFVQTFVPAGNRTVYELVQAVASVISPEPMLHEFRTMSSRPSLGVYKAIEQARAEQVAALADVEGLVITTVFQPMSSLAMKRSAESPLGLDPVGQQWFLAMADWRNAADEERVRAAVKTIVDTAESLAKEEGVYLEYKYTNYASRDQDALATYGEENIAKLKTVAKKYDPHGVFQKLQAGGWLLSKVGKSV</sequence>
<keyword evidence="1" id="KW-0285">Flavoprotein</keyword>
<keyword evidence="3" id="KW-0560">Oxidoreductase</keyword>